<comment type="caution">
    <text evidence="2">The sequence shown here is derived from an EMBL/GenBank/DDBJ whole genome shotgun (WGS) entry which is preliminary data.</text>
</comment>
<keyword evidence="3" id="KW-1185">Reference proteome</keyword>
<feature type="transmembrane region" description="Helical" evidence="1">
    <location>
        <begin position="34"/>
        <end position="58"/>
    </location>
</feature>
<proteinExistence type="predicted"/>
<organism evidence="2 3">
    <name type="scientific">Prochlorothrix hollandica PCC 9006 = CALU 1027</name>
    <dbReference type="NCBI Taxonomy" id="317619"/>
    <lineage>
        <taxon>Bacteria</taxon>
        <taxon>Bacillati</taxon>
        <taxon>Cyanobacteriota</taxon>
        <taxon>Cyanophyceae</taxon>
        <taxon>Prochlorotrichales</taxon>
        <taxon>Prochlorotrichaceae</taxon>
        <taxon>Prochlorothrix</taxon>
    </lineage>
</organism>
<gene>
    <name evidence="2" type="ORF">PROH_00290</name>
</gene>
<dbReference type="AlphaFoldDB" id="A0A0M2Q2W0"/>
<keyword evidence="1" id="KW-1133">Transmembrane helix</keyword>
<dbReference type="EMBL" id="AJTX02000002">
    <property type="protein sequence ID" value="KKJ00927.1"/>
    <property type="molecule type" value="Genomic_DNA"/>
</dbReference>
<keyword evidence="1" id="KW-0812">Transmembrane</keyword>
<dbReference type="Proteomes" id="UP000034681">
    <property type="component" value="Unassembled WGS sequence"/>
</dbReference>
<protein>
    <submittedName>
        <fullName evidence="2">Uncharacterized protein</fullName>
    </submittedName>
</protein>
<name>A0A0M2Q2W0_PROHO</name>
<evidence type="ECO:0000313" key="2">
    <source>
        <dbReference type="EMBL" id="KKJ00927.1"/>
    </source>
</evidence>
<keyword evidence="1" id="KW-0472">Membrane</keyword>
<evidence type="ECO:0000256" key="1">
    <source>
        <dbReference type="SAM" id="Phobius"/>
    </source>
</evidence>
<accession>A0A0M2Q2W0</accession>
<evidence type="ECO:0000313" key="3">
    <source>
        <dbReference type="Proteomes" id="UP000034681"/>
    </source>
</evidence>
<sequence length="62" mass="6333">MGRSGHQLKPGQGGAPRPCPVNLVPLAAVTRRSLGLTIAWCFLGFPWAGPSAIALLALDPAG</sequence>
<reference evidence="2" key="1">
    <citation type="submission" date="2012-04" db="EMBL/GenBank/DDBJ databases">
        <authorList>
            <person name="Borisov I.G."/>
            <person name="Ivanikova N.V."/>
            <person name="Pinevich A.V."/>
        </authorList>
    </citation>
    <scope>NUCLEOTIDE SEQUENCE</scope>
    <source>
        <strain evidence="2">CALU 1027</strain>
    </source>
</reference>